<dbReference type="InterPro" id="IPR037066">
    <property type="entry name" value="Plug_dom_sf"/>
</dbReference>
<evidence type="ECO:0000256" key="4">
    <source>
        <dbReference type="ARBA" id="ARBA00022692"/>
    </source>
</evidence>
<evidence type="ECO:0000313" key="17">
    <source>
        <dbReference type="Proteomes" id="UP001595536"/>
    </source>
</evidence>
<feature type="domain" description="TonB-dependent receptor plug" evidence="15">
    <location>
        <begin position="63"/>
        <end position="169"/>
    </location>
</feature>
<evidence type="ECO:0000256" key="10">
    <source>
        <dbReference type="PROSITE-ProRule" id="PRU01360"/>
    </source>
</evidence>
<dbReference type="InterPro" id="IPR039426">
    <property type="entry name" value="TonB-dep_rcpt-like"/>
</dbReference>
<dbReference type="Pfam" id="PF07715">
    <property type="entry name" value="Plug"/>
    <property type="match status" value="1"/>
</dbReference>
<sequence>MSSRNPFRPSVRRARAVAIIAAGCPLAALAAGPAVAQGAGPAAAEVQLDEISVTANLTPTELSRVGSAVTVITAKQLEEQHIRFVADALRQVPGVAVSRSGPPGKQTQVRLRNSEANQTLVIIDGVVANDPAAGSEYDLANLLTEDIERIEVLRGPQSALYGSDAVGGVINIVTKKGSGKPKLGGRLEGGAHRTLNGGATFSAGDERFSFVFGAAGLTTDGFSVADRRNGNFEPDGYRNLTSYSKLGFSPTDWLEFSLMGRHTRFFSKLDGYAGGVGAYDTDEDSRGRQIFGRAEAKVKLFGGRWTHAFITTYNDQETHYRLARLPNGDTRGVVNGHEYRTSLRFDTPAFADASHIVTFAAQHRDERYRADNPWSNVDRSMASTGLIGEYQGAFRNLTVTASVRRDLNDRFSDTTTYRFTGAYRIDATGTKLRASYGTGVKNPTMAELFGYSNTYRGNPDLKPETARGWDMGVDQELWGDRALLHLTYFNQRIADLIAGAGQTSVNLPGTSAIQGAEVGLTVRPLAGLTLTGAYTYTDGEDAEGRPLPRRPRNMASLNVNYSFAEGRANVNFGVVCNGSQKDYAYDAFYNSRLVTLPAYAVFNVSASWRVSDGAELYARIDNLFDRRYQEVYSYGSAGRTAVLGARLTF</sequence>
<dbReference type="PROSITE" id="PS01156">
    <property type="entry name" value="TONB_DEPENDENT_REC_2"/>
    <property type="match status" value="1"/>
</dbReference>
<evidence type="ECO:0000256" key="13">
    <source>
        <dbReference type="SAM" id="SignalP"/>
    </source>
</evidence>
<name>A0ABV7LGP2_9HYPH</name>
<comment type="subcellular location">
    <subcellularLocation>
        <location evidence="1 10">Cell outer membrane</location>
        <topology evidence="1 10">Multi-pass membrane protein</topology>
    </subcellularLocation>
</comment>
<evidence type="ECO:0000256" key="9">
    <source>
        <dbReference type="ARBA" id="ARBA00023237"/>
    </source>
</evidence>
<evidence type="ECO:0000256" key="12">
    <source>
        <dbReference type="RuleBase" id="RU003357"/>
    </source>
</evidence>
<keyword evidence="4 10" id="KW-0812">Transmembrane</keyword>
<organism evidence="16 17">
    <name type="scientific">Camelimonas abortus</name>
    <dbReference type="NCBI Taxonomy" id="1017184"/>
    <lineage>
        <taxon>Bacteria</taxon>
        <taxon>Pseudomonadati</taxon>
        <taxon>Pseudomonadota</taxon>
        <taxon>Alphaproteobacteria</taxon>
        <taxon>Hyphomicrobiales</taxon>
        <taxon>Chelatococcaceae</taxon>
        <taxon>Camelimonas</taxon>
    </lineage>
</organism>
<keyword evidence="8 16" id="KW-0675">Receptor</keyword>
<comment type="similarity">
    <text evidence="10 12">Belongs to the TonB-dependent receptor family.</text>
</comment>
<feature type="short sequence motif" description="TonB C-terminal box" evidence="11">
    <location>
        <begin position="632"/>
        <end position="649"/>
    </location>
</feature>
<evidence type="ECO:0000256" key="1">
    <source>
        <dbReference type="ARBA" id="ARBA00004571"/>
    </source>
</evidence>
<keyword evidence="6 12" id="KW-0798">TonB box</keyword>
<proteinExistence type="inferred from homology"/>
<evidence type="ECO:0000256" key="5">
    <source>
        <dbReference type="ARBA" id="ARBA00022729"/>
    </source>
</evidence>
<reference evidence="17" key="1">
    <citation type="journal article" date="2019" name="Int. J. Syst. Evol. Microbiol.">
        <title>The Global Catalogue of Microorganisms (GCM) 10K type strain sequencing project: providing services to taxonomists for standard genome sequencing and annotation.</title>
        <authorList>
            <consortium name="The Broad Institute Genomics Platform"/>
            <consortium name="The Broad Institute Genome Sequencing Center for Infectious Disease"/>
            <person name="Wu L."/>
            <person name="Ma J."/>
        </authorList>
    </citation>
    <scope>NUCLEOTIDE SEQUENCE [LARGE SCALE GENOMIC DNA]</scope>
    <source>
        <strain evidence="17">CCM 7941</strain>
    </source>
</reference>
<dbReference type="PANTHER" id="PTHR30069">
    <property type="entry name" value="TONB-DEPENDENT OUTER MEMBRANE RECEPTOR"/>
    <property type="match status" value="1"/>
</dbReference>
<evidence type="ECO:0000256" key="6">
    <source>
        <dbReference type="ARBA" id="ARBA00023077"/>
    </source>
</evidence>
<dbReference type="Pfam" id="PF00593">
    <property type="entry name" value="TonB_dep_Rec_b-barrel"/>
    <property type="match status" value="1"/>
</dbReference>
<dbReference type="SUPFAM" id="SSF56935">
    <property type="entry name" value="Porins"/>
    <property type="match status" value="1"/>
</dbReference>
<dbReference type="InterPro" id="IPR010917">
    <property type="entry name" value="TonB_rcpt_CS"/>
</dbReference>
<dbReference type="InterPro" id="IPR012910">
    <property type="entry name" value="Plug_dom"/>
</dbReference>
<keyword evidence="2 10" id="KW-0813">Transport</keyword>
<evidence type="ECO:0000256" key="8">
    <source>
        <dbReference type="ARBA" id="ARBA00023170"/>
    </source>
</evidence>
<evidence type="ECO:0000256" key="11">
    <source>
        <dbReference type="PROSITE-ProRule" id="PRU10144"/>
    </source>
</evidence>
<dbReference type="Gene3D" id="2.40.170.20">
    <property type="entry name" value="TonB-dependent receptor, beta-barrel domain"/>
    <property type="match status" value="1"/>
</dbReference>
<evidence type="ECO:0000259" key="14">
    <source>
        <dbReference type="Pfam" id="PF00593"/>
    </source>
</evidence>
<feature type="signal peptide" evidence="13">
    <location>
        <begin position="1"/>
        <end position="30"/>
    </location>
</feature>
<evidence type="ECO:0000256" key="2">
    <source>
        <dbReference type="ARBA" id="ARBA00022448"/>
    </source>
</evidence>
<accession>A0ABV7LGP2</accession>
<dbReference type="PANTHER" id="PTHR30069:SF29">
    <property type="entry name" value="HEMOGLOBIN AND HEMOGLOBIN-HAPTOGLOBIN-BINDING PROTEIN 1-RELATED"/>
    <property type="match status" value="1"/>
</dbReference>
<dbReference type="EMBL" id="JBHRUV010000072">
    <property type="protein sequence ID" value="MFC3267036.1"/>
    <property type="molecule type" value="Genomic_DNA"/>
</dbReference>
<dbReference type="Proteomes" id="UP001595536">
    <property type="component" value="Unassembled WGS sequence"/>
</dbReference>
<dbReference type="PROSITE" id="PS52016">
    <property type="entry name" value="TONB_DEPENDENT_REC_3"/>
    <property type="match status" value="1"/>
</dbReference>
<evidence type="ECO:0000256" key="3">
    <source>
        <dbReference type="ARBA" id="ARBA00022452"/>
    </source>
</evidence>
<keyword evidence="5 13" id="KW-0732">Signal</keyword>
<keyword evidence="7 10" id="KW-0472">Membrane</keyword>
<evidence type="ECO:0000256" key="7">
    <source>
        <dbReference type="ARBA" id="ARBA00023136"/>
    </source>
</evidence>
<feature type="chain" id="PRO_5046870469" evidence="13">
    <location>
        <begin position="31"/>
        <end position="649"/>
    </location>
</feature>
<protein>
    <submittedName>
        <fullName evidence="16">TonB-dependent receptor plug domain-containing protein</fullName>
    </submittedName>
</protein>
<keyword evidence="9 10" id="KW-0998">Cell outer membrane</keyword>
<evidence type="ECO:0000259" key="15">
    <source>
        <dbReference type="Pfam" id="PF07715"/>
    </source>
</evidence>
<feature type="domain" description="TonB-dependent receptor-like beta-barrel" evidence="14">
    <location>
        <begin position="241"/>
        <end position="623"/>
    </location>
</feature>
<gene>
    <name evidence="16" type="ORF">ACFOEX_11840</name>
</gene>
<dbReference type="InterPro" id="IPR000531">
    <property type="entry name" value="Beta-barrel_TonB"/>
</dbReference>
<dbReference type="CDD" id="cd01347">
    <property type="entry name" value="ligand_gated_channel"/>
    <property type="match status" value="1"/>
</dbReference>
<dbReference type="InterPro" id="IPR036942">
    <property type="entry name" value="Beta-barrel_TonB_sf"/>
</dbReference>
<keyword evidence="17" id="KW-1185">Reference proteome</keyword>
<evidence type="ECO:0000313" key="16">
    <source>
        <dbReference type="EMBL" id="MFC3267036.1"/>
    </source>
</evidence>
<keyword evidence="3 10" id="KW-1134">Transmembrane beta strand</keyword>
<dbReference type="RefSeq" id="WP_376830457.1">
    <property type="nucleotide sequence ID" value="NZ_JBHLWR010000006.1"/>
</dbReference>
<dbReference type="Gene3D" id="2.170.130.10">
    <property type="entry name" value="TonB-dependent receptor, plug domain"/>
    <property type="match status" value="1"/>
</dbReference>
<comment type="caution">
    <text evidence="16">The sequence shown here is derived from an EMBL/GenBank/DDBJ whole genome shotgun (WGS) entry which is preliminary data.</text>
</comment>